<feature type="compositionally biased region" description="Basic residues" evidence="1">
    <location>
        <begin position="606"/>
        <end position="621"/>
    </location>
</feature>
<evidence type="ECO:0000313" key="3">
    <source>
        <dbReference type="Proteomes" id="UP001295423"/>
    </source>
</evidence>
<gene>
    <name evidence="2" type="ORF">CYCCA115_LOCUS6417</name>
</gene>
<reference evidence="2" key="1">
    <citation type="submission" date="2023-08" db="EMBL/GenBank/DDBJ databases">
        <authorList>
            <person name="Audoor S."/>
            <person name="Bilcke G."/>
        </authorList>
    </citation>
    <scope>NUCLEOTIDE SEQUENCE</scope>
</reference>
<evidence type="ECO:0000313" key="2">
    <source>
        <dbReference type="EMBL" id="CAJ1939083.1"/>
    </source>
</evidence>
<feature type="compositionally biased region" description="Low complexity" evidence="1">
    <location>
        <begin position="414"/>
        <end position="431"/>
    </location>
</feature>
<dbReference type="Proteomes" id="UP001295423">
    <property type="component" value="Unassembled WGS sequence"/>
</dbReference>
<evidence type="ECO:0000256" key="1">
    <source>
        <dbReference type="SAM" id="MobiDB-lite"/>
    </source>
</evidence>
<feature type="compositionally biased region" description="Basic and acidic residues" evidence="1">
    <location>
        <begin position="299"/>
        <end position="313"/>
    </location>
</feature>
<feature type="compositionally biased region" description="Basic and acidic residues" evidence="1">
    <location>
        <begin position="622"/>
        <end position="632"/>
    </location>
</feature>
<feature type="compositionally biased region" description="Low complexity" evidence="1">
    <location>
        <begin position="518"/>
        <end position="529"/>
    </location>
</feature>
<accession>A0AAD2CMF7</accession>
<feature type="compositionally biased region" description="Low complexity" evidence="1">
    <location>
        <begin position="188"/>
        <end position="207"/>
    </location>
</feature>
<feature type="compositionally biased region" description="Polar residues" evidence="1">
    <location>
        <begin position="537"/>
        <end position="567"/>
    </location>
</feature>
<feature type="compositionally biased region" description="Basic and acidic residues" evidence="1">
    <location>
        <begin position="674"/>
        <end position="686"/>
    </location>
</feature>
<feature type="compositionally biased region" description="Polar residues" evidence="1">
    <location>
        <begin position="657"/>
        <end position="672"/>
    </location>
</feature>
<keyword evidence="3" id="KW-1185">Reference proteome</keyword>
<dbReference type="EMBL" id="CAKOGP040000779">
    <property type="protein sequence ID" value="CAJ1939083.1"/>
    <property type="molecule type" value="Genomic_DNA"/>
</dbReference>
<feature type="compositionally biased region" description="Polar residues" evidence="1">
    <location>
        <begin position="50"/>
        <end position="65"/>
    </location>
</feature>
<comment type="caution">
    <text evidence="2">The sequence shown here is derived from an EMBL/GenBank/DDBJ whole genome shotgun (WGS) entry which is preliminary data.</text>
</comment>
<feature type="region of interest" description="Disordered" evidence="1">
    <location>
        <begin position="50"/>
        <end position="686"/>
    </location>
</feature>
<feature type="compositionally biased region" description="Polar residues" evidence="1">
    <location>
        <begin position="84"/>
        <end position="95"/>
    </location>
</feature>
<feature type="compositionally biased region" description="Polar residues" evidence="1">
    <location>
        <begin position="116"/>
        <end position="128"/>
    </location>
</feature>
<feature type="compositionally biased region" description="Low complexity" evidence="1">
    <location>
        <begin position="583"/>
        <end position="602"/>
    </location>
</feature>
<organism evidence="2 3">
    <name type="scientific">Cylindrotheca closterium</name>
    <dbReference type="NCBI Taxonomy" id="2856"/>
    <lineage>
        <taxon>Eukaryota</taxon>
        <taxon>Sar</taxon>
        <taxon>Stramenopiles</taxon>
        <taxon>Ochrophyta</taxon>
        <taxon>Bacillariophyta</taxon>
        <taxon>Bacillariophyceae</taxon>
        <taxon>Bacillariophycidae</taxon>
        <taxon>Bacillariales</taxon>
        <taxon>Bacillariaceae</taxon>
        <taxon>Cylindrotheca</taxon>
    </lineage>
</organism>
<protein>
    <submittedName>
        <fullName evidence="2">Uncharacterized protein</fullName>
    </submittedName>
</protein>
<feature type="compositionally biased region" description="Low complexity" evidence="1">
    <location>
        <begin position="317"/>
        <end position="335"/>
    </location>
</feature>
<sequence>MGRKRYTPIAFMSKPKPMMSEEQLMEEIMLGTRELQVPVKPLSANTASVANSALKTSPTPQPKSLRSTASTTAESESRSDDPSDGSNKQQKQQVANKIPPAPALISSTIQRDKVSPMSTPNASPTTISPKPRTRRARPGKSPGRTSKSNVVQPPVTDNGDSEQISAVATSGSAHTSSPMPHSRRSQYSRSPVSARRRASSGNRRSLSTRNLQPNDMMSPLPPPPPLPTKGSEDDDQLGLLSPKTARRGGTRLVEIANKRLQGGGRTSTTSRRSTKLPTIPMIADATANDQQHENGAQEDSLRSRASDDAESLAKETSNATRSRSGSISSAPRSPAVVRRKMSTRSSTSARPQPTNDTELVEDQVSTSRRSSIGNGSASRSPAVVRRKLNNRSIKEDSFRSQSSNDTESKEASTSRRSSMGNSSSSRSPAVVPRRKLSNRSIKNDPLQSQPSNDTESLTKEASISQRSSFSNRSASRSPAVVRRKLSNPSIKDDSLQSRGSTNDTESKEASTSSRRRSSSISSAPRSPAAVRRKQSRRSINTLSATTAPLNDNGTDQSQADSENQGDSFRSRSSNEIESLAKQSSLSTSARSRSSSISSAPRSPGAVRRRLSRSKDPKRRSNKVSDELRESRRMLMQRSQSSNSIGKKKNAGYIKSFLGTSERSLNINQQQIDDSGEKNVVDDEAKS</sequence>
<feature type="compositionally biased region" description="Low complexity" evidence="1">
    <location>
        <begin position="461"/>
        <end position="480"/>
    </location>
</feature>
<name>A0AAD2CMF7_9STRA</name>
<dbReference type="AlphaFoldDB" id="A0AAD2CMF7"/>
<proteinExistence type="predicted"/>
<feature type="compositionally biased region" description="Polar residues" evidence="1">
    <location>
        <begin position="161"/>
        <end position="179"/>
    </location>
</feature>
<feature type="compositionally biased region" description="Polar residues" evidence="1">
    <location>
        <begin position="343"/>
        <end position="379"/>
    </location>
</feature>
<feature type="compositionally biased region" description="Polar residues" evidence="1">
    <location>
        <begin position="445"/>
        <end position="455"/>
    </location>
</feature>